<name>A0AB34IIB5_PRYPA</name>
<evidence type="ECO:0000256" key="1">
    <source>
        <dbReference type="SAM" id="MobiDB-lite"/>
    </source>
</evidence>
<evidence type="ECO:0000313" key="3">
    <source>
        <dbReference type="Proteomes" id="UP001515480"/>
    </source>
</evidence>
<evidence type="ECO:0000313" key="2">
    <source>
        <dbReference type="EMBL" id="KAL1499252.1"/>
    </source>
</evidence>
<gene>
    <name evidence="2" type="ORF">AB1Y20_013756</name>
</gene>
<sequence>MNPATAQKAIYVLCNYSLILQSKVEVGDALSDFAADSLLVDEEEDAAQQARRVHALRRGKLLDEHEDLSGNEGSDFDSDEEHDEEAGEEHSPQEIRWNLSAGLKVLPKPDRLGDEAVGMLIFMRWPEYGWLLGTITHRITNATPRLFARYNFRVRWSDGWENHKLLLDNYEGGASAPYNSWVLLEKESV</sequence>
<dbReference type="Proteomes" id="UP001515480">
    <property type="component" value="Unassembled WGS sequence"/>
</dbReference>
<dbReference type="AlphaFoldDB" id="A0AB34IIB5"/>
<dbReference type="EMBL" id="JBGBPQ010000026">
    <property type="protein sequence ID" value="KAL1499252.1"/>
    <property type="molecule type" value="Genomic_DNA"/>
</dbReference>
<accession>A0AB34IIB5</accession>
<feature type="region of interest" description="Disordered" evidence="1">
    <location>
        <begin position="64"/>
        <end position="93"/>
    </location>
</feature>
<comment type="caution">
    <text evidence="2">The sequence shown here is derived from an EMBL/GenBank/DDBJ whole genome shotgun (WGS) entry which is preliminary data.</text>
</comment>
<feature type="compositionally biased region" description="Acidic residues" evidence="1">
    <location>
        <begin position="74"/>
        <end position="87"/>
    </location>
</feature>
<proteinExistence type="predicted"/>
<reference evidence="2 3" key="1">
    <citation type="journal article" date="2024" name="Science">
        <title>Giant polyketide synthase enzymes in the biosynthesis of giant marine polyether toxins.</title>
        <authorList>
            <person name="Fallon T.R."/>
            <person name="Shende V.V."/>
            <person name="Wierzbicki I.H."/>
            <person name="Pendleton A.L."/>
            <person name="Watervoot N.F."/>
            <person name="Auber R.P."/>
            <person name="Gonzalez D.J."/>
            <person name="Wisecaver J.H."/>
            <person name="Moore B.S."/>
        </authorList>
    </citation>
    <scope>NUCLEOTIDE SEQUENCE [LARGE SCALE GENOMIC DNA]</scope>
    <source>
        <strain evidence="2 3">12B1</strain>
    </source>
</reference>
<organism evidence="2 3">
    <name type="scientific">Prymnesium parvum</name>
    <name type="common">Toxic golden alga</name>
    <dbReference type="NCBI Taxonomy" id="97485"/>
    <lineage>
        <taxon>Eukaryota</taxon>
        <taxon>Haptista</taxon>
        <taxon>Haptophyta</taxon>
        <taxon>Prymnesiophyceae</taxon>
        <taxon>Prymnesiales</taxon>
        <taxon>Prymnesiaceae</taxon>
        <taxon>Prymnesium</taxon>
    </lineage>
</organism>
<protein>
    <submittedName>
        <fullName evidence="2">Uncharacterized protein</fullName>
    </submittedName>
</protein>
<keyword evidence="3" id="KW-1185">Reference proteome</keyword>